<dbReference type="PaxDb" id="55529-EKX39249"/>
<keyword evidence="1" id="KW-0812">Transmembrane</keyword>
<accession>L1ITP3</accession>
<feature type="transmembrane region" description="Helical" evidence="1">
    <location>
        <begin position="28"/>
        <end position="47"/>
    </location>
</feature>
<dbReference type="AlphaFoldDB" id="L1ITP3"/>
<dbReference type="EnsemblProtists" id="EKX39249">
    <property type="protein sequence ID" value="EKX39249"/>
    <property type="gene ID" value="GUITHDRAFT_114685"/>
</dbReference>
<proteinExistence type="predicted"/>
<evidence type="ECO:0000313" key="3">
    <source>
        <dbReference type="EnsemblProtists" id="EKX39249"/>
    </source>
</evidence>
<dbReference type="KEGG" id="gtt:GUITHDRAFT_114685"/>
<dbReference type="Proteomes" id="UP000011087">
    <property type="component" value="Unassembled WGS sequence"/>
</dbReference>
<keyword evidence="1" id="KW-0472">Membrane</keyword>
<keyword evidence="4" id="KW-1185">Reference proteome</keyword>
<sequence>MENWAVREERSRMEVLEAADEKKTICKYLSCGLIILVVVGASCYYLWMRVAMHCGEACNNLSGPWGVLNQPKEKKSQDVDLANRRVLIKHLMEGPALMEAQSLTWKEIDGWAKKHPTKPVHIGMVLVLENESEKYKKLISNMVYHKLVDLKICDENHVCSENSIAGNIRARACPRDIPCSPSIVTEIDRQARQLASVAVDGAFKGLRDVIEQKKGMAASSVAANMNKVQSSLIKSSTYENAASTGMGYQPAGYIPTYNPPSQI</sequence>
<reference evidence="3" key="3">
    <citation type="submission" date="2016-03" db="UniProtKB">
        <authorList>
            <consortium name="EnsemblProtists"/>
        </authorList>
    </citation>
    <scope>IDENTIFICATION</scope>
</reference>
<protein>
    <submittedName>
        <fullName evidence="2 3">Uncharacterized protein</fullName>
    </submittedName>
</protein>
<keyword evidence="1" id="KW-1133">Transmembrane helix</keyword>
<dbReference type="GeneID" id="17295984"/>
<reference evidence="4" key="2">
    <citation type="submission" date="2012-11" db="EMBL/GenBank/DDBJ databases">
        <authorList>
            <person name="Kuo A."/>
            <person name="Curtis B.A."/>
            <person name="Tanifuji G."/>
            <person name="Burki F."/>
            <person name="Gruber A."/>
            <person name="Irimia M."/>
            <person name="Maruyama S."/>
            <person name="Arias M.C."/>
            <person name="Ball S.G."/>
            <person name="Gile G.H."/>
            <person name="Hirakawa Y."/>
            <person name="Hopkins J.F."/>
            <person name="Rensing S.A."/>
            <person name="Schmutz J."/>
            <person name="Symeonidi A."/>
            <person name="Elias M."/>
            <person name="Eveleigh R.J."/>
            <person name="Herman E.K."/>
            <person name="Klute M.J."/>
            <person name="Nakayama T."/>
            <person name="Obornik M."/>
            <person name="Reyes-Prieto A."/>
            <person name="Armbrust E.V."/>
            <person name="Aves S.J."/>
            <person name="Beiko R.G."/>
            <person name="Coutinho P."/>
            <person name="Dacks J.B."/>
            <person name="Durnford D.G."/>
            <person name="Fast N.M."/>
            <person name="Green B.R."/>
            <person name="Grisdale C."/>
            <person name="Hempe F."/>
            <person name="Henrissat B."/>
            <person name="Hoppner M.P."/>
            <person name="Ishida K.-I."/>
            <person name="Kim E."/>
            <person name="Koreny L."/>
            <person name="Kroth P.G."/>
            <person name="Liu Y."/>
            <person name="Malik S.-B."/>
            <person name="Maier U.G."/>
            <person name="McRose D."/>
            <person name="Mock T."/>
            <person name="Neilson J.A."/>
            <person name="Onodera N.T."/>
            <person name="Poole A.M."/>
            <person name="Pritham E.J."/>
            <person name="Richards T.A."/>
            <person name="Rocap G."/>
            <person name="Roy S.W."/>
            <person name="Sarai C."/>
            <person name="Schaack S."/>
            <person name="Shirato S."/>
            <person name="Slamovits C.H."/>
            <person name="Spencer D.F."/>
            <person name="Suzuki S."/>
            <person name="Worden A.Z."/>
            <person name="Zauner S."/>
            <person name="Barry K."/>
            <person name="Bell C."/>
            <person name="Bharti A.K."/>
            <person name="Crow J.A."/>
            <person name="Grimwood J."/>
            <person name="Kramer R."/>
            <person name="Lindquist E."/>
            <person name="Lucas S."/>
            <person name="Salamov A."/>
            <person name="McFadden G.I."/>
            <person name="Lane C.E."/>
            <person name="Keeling P.J."/>
            <person name="Gray M.W."/>
            <person name="Grigoriev I.V."/>
            <person name="Archibald J.M."/>
        </authorList>
    </citation>
    <scope>NUCLEOTIDE SEQUENCE</scope>
    <source>
        <strain evidence="4">CCMP2712</strain>
    </source>
</reference>
<evidence type="ECO:0000313" key="4">
    <source>
        <dbReference type="Proteomes" id="UP000011087"/>
    </source>
</evidence>
<evidence type="ECO:0000256" key="1">
    <source>
        <dbReference type="SAM" id="Phobius"/>
    </source>
</evidence>
<gene>
    <name evidence="2" type="ORF">GUITHDRAFT_114685</name>
</gene>
<organism evidence="2">
    <name type="scientific">Guillardia theta (strain CCMP2712)</name>
    <name type="common">Cryptophyte</name>
    <dbReference type="NCBI Taxonomy" id="905079"/>
    <lineage>
        <taxon>Eukaryota</taxon>
        <taxon>Cryptophyceae</taxon>
        <taxon>Pyrenomonadales</taxon>
        <taxon>Geminigeraceae</taxon>
        <taxon>Guillardia</taxon>
    </lineage>
</organism>
<reference evidence="2 4" key="1">
    <citation type="journal article" date="2012" name="Nature">
        <title>Algal genomes reveal evolutionary mosaicism and the fate of nucleomorphs.</title>
        <authorList>
            <consortium name="DOE Joint Genome Institute"/>
            <person name="Curtis B.A."/>
            <person name="Tanifuji G."/>
            <person name="Burki F."/>
            <person name="Gruber A."/>
            <person name="Irimia M."/>
            <person name="Maruyama S."/>
            <person name="Arias M.C."/>
            <person name="Ball S.G."/>
            <person name="Gile G.H."/>
            <person name="Hirakawa Y."/>
            <person name="Hopkins J.F."/>
            <person name="Kuo A."/>
            <person name="Rensing S.A."/>
            <person name="Schmutz J."/>
            <person name="Symeonidi A."/>
            <person name="Elias M."/>
            <person name="Eveleigh R.J."/>
            <person name="Herman E.K."/>
            <person name="Klute M.J."/>
            <person name="Nakayama T."/>
            <person name="Obornik M."/>
            <person name="Reyes-Prieto A."/>
            <person name="Armbrust E.V."/>
            <person name="Aves S.J."/>
            <person name="Beiko R.G."/>
            <person name="Coutinho P."/>
            <person name="Dacks J.B."/>
            <person name="Durnford D.G."/>
            <person name="Fast N.M."/>
            <person name="Green B.R."/>
            <person name="Grisdale C.J."/>
            <person name="Hempel F."/>
            <person name="Henrissat B."/>
            <person name="Hoppner M.P."/>
            <person name="Ishida K."/>
            <person name="Kim E."/>
            <person name="Koreny L."/>
            <person name="Kroth P.G."/>
            <person name="Liu Y."/>
            <person name="Malik S.B."/>
            <person name="Maier U.G."/>
            <person name="McRose D."/>
            <person name="Mock T."/>
            <person name="Neilson J.A."/>
            <person name="Onodera N.T."/>
            <person name="Poole A.M."/>
            <person name="Pritham E.J."/>
            <person name="Richards T.A."/>
            <person name="Rocap G."/>
            <person name="Roy S.W."/>
            <person name="Sarai C."/>
            <person name="Schaack S."/>
            <person name="Shirato S."/>
            <person name="Slamovits C.H."/>
            <person name="Spencer D.F."/>
            <person name="Suzuki S."/>
            <person name="Worden A.Z."/>
            <person name="Zauner S."/>
            <person name="Barry K."/>
            <person name="Bell C."/>
            <person name="Bharti A.K."/>
            <person name="Crow J.A."/>
            <person name="Grimwood J."/>
            <person name="Kramer R."/>
            <person name="Lindquist E."/>
            <person name="Lucas S."/>
            <person name="Salamov A."/>
            <person name="McFadden G.I."/>
            <person name="Lane C.E."/>
            <person name="Keeling P.J."/>
            <person name="Gray M.W."/>
            <person name="Grigoriev I.V."/>
            <person name="Archibald J.M."/>
        </authorList>
    </citation>
    <scope>NUCLEOTIDE SEQUENCE</scope>
    <source>
        <strain evidence="2 4">CCMP2712</strain>
    </source>
</reference>
<evidence type="ECO:0000313" key="2">
    <source>
        <dbReference type="EMBL" id="EKX39249.1"/>
    </source>
</evidence>
<dbReference type="RefSeq" id="XP_005826229.1">
    <property type="nucleotide sequence ID" value="XM_005826172.1"/>
</dbReference>
<name>L1ITP3_GUITC</name>
<dbReference type="HOGENOM" id="CLU_1059406_0_0_1"/>
<dbReference type="EMBL" id="JH993041">
    <property type="protein sequence ID" value="EKX39249.1"/>
    <property type="molecule type" value="Genomic_DNA"/>
</dbReference>